<evidence type="ECO:0000313" key="2">
    <source>
        <dbReference type="EMBL" id="GGY83048.1"/>
    </source>
</evidence>
<keyword evidence="1" id="KW-1133">Transmembrane helix</keyword>
<feature type="transmembrane region" description="Helical" evidence="1">
    <location>
        <begin position="181"/>
        <end position="200"/>
    </location>
</feature>
<organism evidence="2 3">
    <name type="scientific">Cellvibrio zantedeschiae</name>
    <dbReference type="NCBI Taxonomy" id="1237077"/>
    <lineage>
        <taxon>Bacteria</taxon>
        <taxon>Pseudomonadati</taxon>
        <taxon>Pseudomonadota</taxon>
        <taxon>Gammaproteobacteria</taxon>
        <taxon>Cellvibrionales</taxon>
        <taxon>Cellvibrionaceae</taxon>
        <taxon>Cellvibrio</taxon>
    </lineage>
</organism>
<gene>
    <name evidence="2" type="ORF">GCM10011613_29870</name>
</gene>
<evidence type="ECO:0008006" key="4">
    <source>
        <dbReference type="Google" id="ProtNLM"/>
    </source>
</evidence>
<dbReference type="RefSeq" id="WP_189420046.1">
    <property type="nucleotide sequence ID" value="NZ_BMYZ01000003.1"/>
</dbReference>
<keyword evidence="1" id="KW-0812">Transmembrane</keyword>
<sequence>MKIDSKKALEKLCLGLVFFCVLTSNAFAIIVNTIKYDELQPAGAGTDGLGFIWRLQWDGVAGDLLAVPTGPLPDSETYWESRALFSVPASGDEPTVTFSSKLHKRPDALGHLGDQDRTQALNFITFETALFTSTMGDGTFRLESKSIDHPSDSAFHHKDFVFVDFIKANGQLFFEMRGEHVLVSESSAVALFLLGFLGLFSRRWL</sequence>
<reference evidence="3" key="1">
    <citation type="journal article" date="2019" name="Int. J. Syst. Evol. Microbiol.">
        <title>The Global Catalogue of Microorganisms (GCM) 10K type strain sequencing project: providing services to taxonomists for standard genome sequencing and annotation.</title>
        <authorList>
            <consortium name="The Broad Institute Genomics Platform"/>
            <consortium name="The Broad Institute Genome Sequencing Center for Infectious Disease"/>
            <person name="Wu L."/>
            <person name="Ma J."/>
        </authorList>
    </citation>
    <scope>NUCLEOTIDE SEQUENCE [LARGE SCALE GENOMIC DNA]</scope>
    <source>
        <strain evidence="3">KCTC 32239</strain>
    </source>
</reference>
<evidence type="ECO:0000256" key="1">
    <source>
        <dbReference type="SAM" id="Phobius"/>
    </source>
</evidence>
<protein>
    <recommendedName>
        <fullName evidence="4">PEP-CTERM protein-sorting domain-containing protein</fullName>
    </recommendedName>
</protein>
<keyword evidence="1" id="KW-0472">Membrane</keyword>
<name>A0ABQ3B7L7_9GAMM</name>
<keyword evidence="3" id="KW-1185">Reference proteome</keyword>
<proteinExistence type="predicted"/>
<comment type="caution">
    <text evidence="2">The sequence shown here is derived from an EMBL/GenBank/DDBJ whole genome shotgun (WGS) entry which is preliminary data.</text>
</comment>
<dbReference type="Proteomes" id="UP000619761">
    <property type="component" value="Unassembled WGS sequence"/>
</dbReference>
<accession>A0ABQ3B7L7</accession>
<evidence type="ECO:0000313" key="3">
    <source>
        <dbReference type="Proteomes" id="UP000619761"/>
    </source>
</evidence>
<dbReference type="EMBL" id="BMYZ01000003">
    <property type="protein sequence ID" value="GGY83048.1"/>
    <property type="molecule type" value="Genomic_DNA"/>
</dbReference>